<dbReference type="KEGG" id="sbl:Sbal_1304"/>
<accession>A3D259</accession>
<dbReference type="Proteomes" id="UP000001557">
    <property type="component" value="Chromosome"/>
</dbReference>
<dbReference type="EMBL" id="CP000563">
    <property type="protein sequence ID" value="ABN60822.1"/>
    <property type="molecule type" value="Genomic_DNA"/>
</dbReference>
<dbReference type="OrthoDB" id="6101337at2"/>
<reference evidence="1 2" key="1">
    <citation type="submission" date="2007-02" db="EMBL/GenBank/DDBJ databases">
        <title>Complete sequence of chromosome of Shewanella baltica OS155.</title>
        <authorList>
            <consortium name="US DOE Joint Genome Institute"/>
            <person name="Copeland A."/>
            <person name="Lucas S."/>
            <person name="Lapidus A."/>
            <person name="Barry K."/>
            <person name="Detter J.C."/>
            <person name="Glavina del Rio T."/>
            <person name="Hammon N."/>
            <person name="Israni S."/>
            <person name="Dalin E."/>
            <person name="Tice H."/>
            <person name="Pitluck S."/>
            <person name="Sims D.R."/>
            <person name="Brettin T."/>
            <person name="Bruce D."/>
            <person name="Han C."/>
            <person name="Tapia R."/>
            <person name="Brainard J."/>
            <person name="Schmutz J."/>
            <person name="Larimer F."/>
            <person name="Land M."/>
            <person name="Hauser L."/>
            <person name="Kyrpides N."/>
            <person name="Mikhailova N."/>
            <person name="Brettar I."/>
            <person name="Klappenbach J."/>
            <person name="Konstantinidis K."/>
            <person name="Rodrigues J."/>
            <person name="Tiedje J."/>
            <person name="Richardson P."/>
        </authorList>
    </citation>
    <scope>NUCLEOTIDE SEQUENCE [LARGE SCALE GENOMIC DNA]</scope>
    <source>
        <strain evidence="2">OS155 / ATCC BAA-1091</strain>
    </source>
</reference>
<evidence type="ECO:0000313" key="1">
    <source>
        <dbReference type="EMBL" id="ABN60822.1"/>
    </source>
</evidence>
<dbReference type="HOGENOM" id="CLU_103331_0_0_6"/>
<dbReference type="RefSeq" id="WP_011846243.1">
    <property type="nucleotide sequence ID" value="NC_009052.1"/>
</dbReference>
<dbReference type="AlphaFoldDB" id="A3D259"/>
<sequence>MVDTNARFISRAYINDKKVDMTDHWLMLKDNSPGNCQLKVKSAPNKLDIVAVDLGWGEMIDRVFIGYVERVMPAEAGWSLIFCREVAASLAFNLSVMLRHPTLRQVISEISEQTGLEFVLPDKPYSDTAIPCFYCDSSGYAMLDNLGRTYKVPDFIWQQQGNGKIYLGSYQDSFWHDKPIIIPNNLMTNHQAGKTVSMPAAPMVRPNVTANNERIKSVEFKGTNMTITWG</sequence>
<keyword evidence="2" id="KW-1185">Reference proteome</keyword>
<dbReference type="STRING" id="325240.Sbal_1304"/>
<protein>
    <submittedName>
        <fullName evidence="1">Uncharacterized protein</fullName>
    </submittedName>
</protein>
<gene>
    <name evidence="1" type="ordered locus">Sbal_1304</name>
</gene>
<proteinExistence type="predicted"/>
<evidence type="ECO:0000313" key="2">
    <source>
        <dbReference type="Proteomes" id="UP000001557"/>
    </source>
</evidence>
<organism evidence="1 2">
    <name type="scientific">Shewanella baltica (strain OS155 / ATCC BAA-1091)</name>
    <dbReference type="NCBI Taxonomy" id="325240"/>
    <lineage>
        <taxon>Bacteria</taxon>
        <taxon>Pseudomonadati</taxon>
        <taxon>Pseudomonadota</taxon>
        <taxon>Gammaproteobacteria</taxon>
        <taxon>Alteromonadales</taxon>
        <taxon>Shewanellaceae</taxon>
        <taxon>Shewanella</taxon>
    </lineage>
</organism>
<name>A3D259_SHEB5</name>